<evidence type="ECO:0000313" key="2">
    <source>
        <dbReference type="EMBL" id="TKT71172.1"/>
    </source>
</evidence>
<dbReference type="RefSeq" id="WP_046828225.1">
    <property type="nucleotide sequence ID" value="NZ_LBIA02000001.1"/>
</dbReference>
<dbReference type="InterPro" id="IPR051397">
    <property type="entry name" value="Zn-ADH-like_protein"/>
</dbReference>
<gene>
    <name evidence="2" type="ORF">YH63_006975</name>
</gene>
<dbReference type="InterPro" id="IPR020843">
    <property type="entry name" value="ER"/>
</dbReference>
<reference evidence="2" key="1">
    <citation type="submission" date="2019-04" db="EMBL/GenBank/DDBJ databases">
        <title>Whole genome sequencing of cave bacteria.</title>
        <authorList>
            <person name="Gan H.M."/>
            <person name="Barton H."/>
            <person name="Savka M.A."/>
        </authorList>
    </citation>
    <scope>NUCLEOTIDE SEQUENCE [LARGE SCALE GENOMIC DNA]</scope>
    <source>
        <strain evidence="2">LC387</strain>
    </source>
</reference>
<evidence type="ECO:0000259" key="1">
    <source>
        <dbReference type="SMART" id="SM00829"/>
    </source>
</evidence>
<dbReference type="GO" id="GO:0016491">
    <property type="term" value="F:oxidoreductase activity"/>
    <property type="evidence" value="ECO:0007669"/>
    <property type="project" value="InterPro"/>
</dbReference>
<dbReference type="InterPro" id="IPR036291">
    <property type="entry name" value="NAD(P)-bd_dom_sf"/>
</dbReference>
<dbReference type="Proteomes" id="UP000034832">
    <property type="component" value="Unassembled WGS sequence"/>
</dbReference>
<dbReference type="CDD" id="cd08241">
    <property type="entry name" value="QOR1"/>
    <property type="match status" value="1"/>
</dbReference>
<sequence>MKAILCSEYCGPDDLALSDIPDPVAGPGEAVIAIKAAALNFFDLLMIQGKYQIKPPFPFSPAAEIAGVVESVGEGVTDLKPGDRVAASCGYNGARQKIAIPASQAVKIPDNLDFDRAAGVIVIYGTALHALEDRADPKPGETLAVFGAAGGVGLAACELGKVLGLKVIACASSDEKLEFAKKHGADLTINYAKEDLKEALKKAGGEKGIDIVFDPVGGAYAEIGVRSLGWKGRFLVIGFAAGDIPKIPLNLALLKGCDIRGVFWGAHMKREPKLGRAALEKLMKWAAEGKISSHVDRTFPLEKTADALKVLAARQAMGKVILHP</sequence>
<dbReference type="SMART" id="SM00829">
    <property type="entry name" value="PKS_ER"/>
    <property type="match status" value="1"/>
</dbReference>
<feature type="domain" description="Enoyl reductase (ER)" evidence="1">
    <location>
        <begin position="11"/>
        <end position="322"/>
    </location>
</feature>
<dbReference type="Pfam" id="PF08240">
    <property type="entry name" value="ADH_N"/>
    <property type="match status" value="1"/>
</dbReference>
<evidence type="ECO:0000313" key="3">
    <source>
        <dbReference type="Proteomes" id="UP000034832"/>
    </source>
</evidence>
<keyword evidence="3" id="KW-1185">Reference proteome</keyword>
<name>A0A4U6BLR7_9BRAD</name>
<protein>
    <submittedName>
        <fullName evidence="2">NADPH:quinone oxidoreductase family protein</fullName>
    </submittedName>
</protein>
<dbReference type="Gene3D" id="3.90.180.10">
    <property type="entry name" value="Medium-chain alcohol dehydrogenases, catalytic domain"/>
    <property type="match status" value="1"/>
</dbReference>
<dbReference type="InterPro" id="IPR013154">
    <property type="entry name" value="ADH-like_N"/>
</dbReference>
<organism evidence="2 3">
    <name type="scientific">Afipia massiliensis</name>
    <dbReference type="NCBI Taxonomy" id="211460"/>
    <lineage>
        <taxon>Bacteria</taxon>
        <taxon>Pseudomonadati</taxon>
        <taxon>Pseudomonadota</taxon>
        <taxon>Alphaproteobacteria</taxon>
        <taxon>Hyphomicrobiales</taxon>
        <taxon>Nitrobacteraceae</taxon>
        <taxon>Afipia</taxon>
    </lineage>
</organism>
<dbReference type="STRING" id="211460.YH63_11965"/>
<dbReference type="SUPFAM" id="SSF50129">
    <property type="entry name" value="GroES-like"/>
    <property type="match status" value="1"/>
</dbReference>
<dbReference type="OrthoDB" id="4190732at2"/>
<dbReference type="PANTHER" id="PTHR43677:SF4">
    <property type="entry name" value="QUINONE OXIDOREDUCTASE-LIKE PROTEIN 2"/>
    <property type="match status" value="1"/>
</dbReference>
<accession>A0A4U6BLR7</accession>
<dbReference type="Gene3D" id="3.40.50.720">
    <property type="entry name" value="NAD(P)-binding Rossmann-like Domain"/>
    <property type="match status" value="1"/>
</dbReference>
<dbReference type="AlphaFoldDB" id="A0A4U6BLR7"/>
<dbReference type="EMBL" id="LBIA02000001">
    <property type="protein sequence ID" value="TKT71172.1"/>
    <property type="molecule type" value="Genomic_DNA"/>
</dbReference>
<comment type="caution">
    <text evidence="2">The sequence shown here is derived from an EMBL/GenBank/DDBJ whole genome shotgun (WGS) entry which is preliminary data.</text>
</comment>
<dbReference type="InterPro" id="IPR011032">
    <property type="entry name" value="GroES-like_sf"/>
</dbReference>
<dbReference type="Pfam" id="PF00107">
    <property type="entry name" value="ADH_zinc_N"/>
    <property type="match status" value="1"/>
</dbReference>
<proteinExistence type="predicted"/>
<dbReference type="InterPro" id="IPR013149">
    <property type="entry name" value="ADH-like_C"/>
</dbReference>
<dbReference type="PANTHER" id="PTHR43677">
    <property type="entry name" value="SHORT-CHAIN DEHYDROGENASE/REDUCTASE"/>
    <property type="match status" value="1"/>
</dbReference>
<dbReference type="FunFam" id="3.40.50.720:FF:000463">
    <property type="entry name" value="Probable NADPH quinone oxidoreductase fadB4"/>
    <property type="match status" value="1"/>
</dbReference>
<dbReference type="SUPFAM" id="SSF51735">
    <property type="entry name" value="NAD(P)-binding Rossmann-fold domains"/>
    <property type="match status" value="1"/>
</dbReference>